<name>A0A2B7WMG3_9EURO</name>
<accession>A0A2B7WMG3</accession>
<dbReference type="EMBL" id="PDNB01000239">
    <property type="protein sequence ID" value="PGG97786.1"/>
    <property type="molecule type" value="Genomic_DNA"/>
</dbReference>
<comment type="caution">
    <text evidence="2">The sequence shown here is derived from an EMBL/GenBank/DDBJ whole genome shotgun (WGS) entry which is preliminary data.</text>
</comment>
<dbReference type="Proteomes" id="UP000223968">
    <property type="component" value="Unassembled WGS sequence"/>
</dbReference>
<feature type="region of interest" description="Disordered" evidence="1">
    <location>
        <begin position="1"/>
        <end position="49"/>
    </location>
</feature>
<evidence type="ECO:0000313" key="2">
    <source>
        <dbReference type="EMBL" id="PGG97786.1"/>
    </source>
</evidence>
<protein>
    <submittedName>
        <fullName evidence="2">Uncharacterized protein</fullName>
    </submittedName>
</protein>
<gene>
    <name evidence="2" type="ORF">AJ79_09084</name>
</gene>
<evidence type="ECO:0000313" key="3">
    <source>
        <dbReference type="Proteomes" id="UP000223968"/>
    </source>
</evidence>
<sequence length="109" mass="11952">MPHPQLSLAFKTNASVDADEREEGVKESIYKHNNSSHDSERLKRSPGQSLSFDSLLSPVGCLDANPAKENQAAARVLRAFRQARAKRPPAGALLMKWPSSNQLSRLLSA</sequence>
<dbReference type="AlphaFoldDB" id="A0A2B7WMG3"/>
<keyword evidence="3" id="KW-1185">Reference proteome</keyword>
<feature type="compositionally biased region" description="Basic and acidic residues" evidence="1">
    <location>
        <begin position="23"/>
        <end position="43"/>
    </location>
</feature>
<reference evidence="2 3" key="1">
    <citation type="submission" date="2017-10" db="EMBL/GenBank/DDBJ databases">
        <title>Comparative genomics in systemic dimorphic fungi from Ajellomycetaceae.</title>
        <authorList>
            <person name="Munoz J.F."/>
            <person name="Mcewen J.G."/>
            <person name="Clay O.K."/>
            <person name="Cuomo C.A."/>
        </authorList>
    </citation>
    <scope>NUCLEOTIDE SEQUENCE [LARGE SCALE GENOMIC DNA]</scope>
    <source>
        <strain evidence="2 3">UAMH5409</strain>
    </source>
</reference>
<evidence type="ECO:0000256" key="1">
    <source>
        <dbReference type="SAM" id="MobiDB-lite"/>
    </source>
</evidence>
<organism evidence="2 3">
    <name type="scientific">Helicocarpus griseus UAMH5409</name>
    <dbReference type="NCBI Taxonomy" id="1447875"/>
    <lineage>
        <taxon>Eukaryota</taxon>
        <taxon>Fungi</taxon>
        <taxon>Dikarya</taxon>
        <taxon>Ascomycota</taxon>
        <taxon>Pezizomycotina</taxon>
        <taxon>Eurotiomycetes</taxon>
        <taxon>Eurotiomycetidae</taxon>
        <taxon>Onygenales</taxon>
        <taxon>Ajellomycetaceae</taxon>
        <taxon>Helicocarpus</taxon>
    </lineage>
</organism>
<proteinExistence type="predicted"/>